<keyword evidence="2" id="KW-1185">Reference proteome</keyword>
<dbReference type="Proteomes" id="UP001596302">
    <property type="component" value="Unassembled WGS sequence"/>
</dbReference>
<accession>A0ABW1IWK4</accession>
<proteinExistence type="predicted"/>
<dbReference type="RefSeq" id="WP_379581851.1">
    <property type="nucleotide sequence ID" value="NZ_JBHSQW010000002.1"/>
</dbReference>
<evidence type="ECO:0000313" key="1">
    <source>
        <dbReference type="EMBL" id="MFC5992861.1"/>
    </source>
</evidence>
<dbReference type="EMBL" id="JBHSQW010000002">
    <property type="protein sequence ID" value="MFC5992861.1"/>
    <property type="molecule type" value="Genomic_DNA"/>
</dbReference>
<dbReference type="InterPro" id="IPR021889">
    <property type="entry name" value="DUF3500"/>
</dbReference>
<dbReference type="PANTHER" id="PTHR37489:SF1">
    <property type="entry name" value="DUF3500 DOMAIN-CONTAINING PROTEIN"/>
    <property type="match status" value="1"/>
</dbReference>
<dbReference type="PANTHER" id="PTHR37489">
    <property type="entry name" value="DUF3500 DOMAIN-CONTAINING PROTEIN"/>
    <property type="match status" value="1"/>
</dbReference>
<sequence>MTHRVAARMTDAAQAWLESLDDAQRAQAVRPWPSDEERHRWYYTPTDHGGLALTRMRPAQQSLAMQLLATGLSRAGYVTVSTIMGLENVLDHLEGWQVDWGRERGRDPQLYWLCVFGEPGSGLWSWRFGGHHVSVHHLIVDGQVAASTPCFLGADPASSPLLGPHPLRPLAGAEDLARDLVRSLDDEQAARALLTPVAPVDIVGGNRPRISDGHLLMPLPDLWRGRFTERRLADRVEDMHRAAEEKAGVRAEDHQAVRLTAAPKGLAAADMSDGQREQLRALLDVYVARVPEELAEREAAKFAGERLRDVHLAWAGGLERGQPHYYRVQGPRLLAEYDNTQRDVNHVHTVWRDPENDFGFDVLRGHLIEHHNVASPPVDGVGP</sequence>
<dbReference type="Pfam" id="PF12006">
    <property type="entry name" value="DUF3500"/>
    <property type="match status" value="1"/>
</dbReference>
<organism evidence="1 2">
    <name type="scientific">Pseudonocardia hispaniensis</name>
    <dbReference type="NCBI Taxonomy" id="904933"/>
    <lineage>
        <taxon>Bacteria</taxon>
        <taxon>Bacillati</taxon>
        <taxon>Actinomycetota</taxon>
        <taxon>Actinomycetes</taxon>
        <taxon>Pseudonocardiales</taxon>
        <taxon>Pseudonocardiaceae</taxon>
        <taxon>Pseudonocardia</taxon>
    </lineage>
</organism>
<evidence type="ECO:0000313" key="2">
    <source>
        <dbReference type="Proteomes" id="UP001596302"/>
    </source>
</evidence>
<gene>
    <name evidence="1" type="ORF">ACFQE5_01400</name>
</gene>
<protein>
    <submittedName>
        <fullName evidence="1">DUF3500 domain-containing protein</fullName>
    </submittedName>
</protein>
<name>A0ABW1IWK4_9PSEU</name>
<reference evidence="2" key="1">
    <citation type="journal article" date="2019" name="Int. J. Syst. Evol. Microbiol.">
        <title>The Global Catalogue of Microorganisms (GCM) 10K type strain sequencing project: providing services to taxonomists for standard genome sequencing and annotation.</title>
        <authorList>
            <consortium name="The Broad Institute Genomics Platform"/>
            <consortium name="The Broad Institute Genome Sequencing Center for Infectious Disease"/>
            <person name="Wu L."/>
            <person name="Ma J."/>
        </authorList>
    </citation>
    <scope>NUCLEOTIDE SEQUENCE [LARGE SCALE GENOMIC DNA]</scope>
    <source>
        <strain evidence="2">CCM 8391</strain>
    </source>
</reference>
<comment type="caution">
    <text evidence="1">The sequence shown here is derived from an EMBL/GenBank/DDBJ whole genome shotgun (WGS) entry which is preliminary data.</text>
</comment>